<evidence type="ECO:0000256" key="16">
    <source>
        <dbReference type="ARBA" id="ARBA00033019"/>
    </source>
</evidence>
<dbReference type="GO" id="GO:0160106">
    <property type="term" value="F:tRNA (adenine(9)-N1)-methyltransferase activity"/>
    <property type="evidence" value="ECO:0007669"/>
    <property type="project" value="UniProtKB-EC"/>
</dbReference>
<feature type="compositionally biased region" description="Basic residues" evidence="20">
    <location>
        <begin position="493"/>
        <end position="503"/>
    </location>
</feature>
<evidence type="ECO:0000256" key="12">
    <source>
        <dbReference type="ARBA" id="ARBA00029727"/>
    </source>
</evidence>
<dbReference type="Proteomes" id="UP000001554">
    <property type="component" value="Chromosome 5"/>
</dbReference>
<keyword evidence="6" id="KW-0808">Transferase</keyword>
<comment type="catalytic activity">
    <reaction evidence="18">
        <text>guanosine(9) in tRNA + S-adenosyl-L-methionine = N(1)-methylguanosine(9) in tRNA + S-adenosyl-L-homocysteine + H(+)</text>
        <dbReference type="Rhea" id="RHEA:43156"/>
        <dbReference type="Rhea" id="RHEA-COMP:10367"/>
        <dbReference type="Rhea" id="RHEA-COMP:10368"/>
        <dbReference type="ChEBI" id="CHEBI:15378"/>
        <dbReference type="ChEBI" id="CHEBI:57856"/>
        <dbReference type="ChEBI" id="CHEBI:59789"/>
        <dbReference type="ChEBI" id="CHEBI:73542"/>
        <dbReference type="ChEBI" id="CHEBI:74269"/>
        <dbReference type="EC" id="2.1.1.221"/>
    </reaction>
</comment>
<evidence type="ECO:0000256" key="5">
    <source>
        <dbReference type="ARBA" id="ARBA00022603"/>
    </source>
</evidence>
<dbReference type="GO" id="GO:0000049">
    <property type="term" value="F:tRNA binding"/>
    <property type="evidence" value="ECO:0000318"/>
    <property type="project" value="GO_Central"/>
</dbReference>
<evidence type="ECO:0000256" key="18">
    <source>
        <dbReference type="ARBA" id="ARBA00048434"/>
    </source>
</evidence>
<dbReference type="GO" id="GO:0005654">
    <property type="term" value="C:nucleoplasm"/>
    <property type="evidence" value="ECO:0000318"/>
    <property type="project" value="GO_Central"/>
</dbReference>
<keyword evidence="10" id="KW-0175">Coiled coil</keyword>
<feature type="region of interest" description="Disordered" evidence="20">
    <location>
        <begin position="472"/>
        <end position="503"/>
    </location>
</feature>
<evidence type="ECO:0000313" key="23">
    <source>
        <dbReference type="RefSeq" id="XP_035677418.1"/>
    </source>
</evidence>
<evidence type="ECO:0000256" key="15">
    <source>
        <dbReference type="ARBA" id="ARBA00031759"/>
    </source>
</evidence>
<keyword evidence="5" id="KW-0489">Methyltransferase</keyword>
<dbReference type="EC" id="2.1.1.218" evidence="2"/>
<protein>
    <recommendedName>
        <fullName evidence="4">tRNA methyltransferase 10 homolog C</fullName>
        <ecNumber evidence="2">2.1.1.218</ecNumber>
        <ecNumber evidence="3">2.1.1.221</ecNumber>
    </recommendedName>
    <alternativeName>
        <fullName evidence="14">Mitochondrial ribonuclease P protein 1</fullName>
    </alternativeName>
    <alternativeName>
        <fullName evidence="13">RNA (guanine-9-)-methyltransferase domain-containing protein 1</fullName>
    </alternativeName>
    <alternativeName>
        <fullName evidence="15">mRNA methyladenosine-N(1)-methyltransferase</fullName>
    </alternativeName>
    <alternativeName>
        <fullName evidence="16">tRNA (adenine(9)-N(1))-methyltransferase</fullName>
    </alternativeName>
    <alternativeName>
        <fullName evidence="12">tRNA (guanine(9)-N(1))-methyltransferase</fullName>
    </alternativeName>
</protein>
<name>A0A9J7L848_BRAFL</name>
<dbReference type="GO" id="GO:0097745">
    <property type="term" value="P:mitochondrial tRNA 5'-end processing"/>
    <property type="evidence" value="ECO:0000318"/>
    <property type="project" value="GO_Central"/>
</dbReference>
<dbReference type="RefSeq" id="XP_035677418.1">
    <property type="nucleotide sequence ID" value="XM_035821525.1"/>
</dbReference>
<keyword evidence="9" id="KW-0809">Transit peptide</keyword>
<evidence type="ECO:0000313" key="22">
    <source>
        <dbReference type="Proteomes" id="UP000001554"/>
    </source>
</evidence>
<evidence type="ECO:0000256" key="2">
    <source>
        <dbReference type="ARBA" id="ARBA00012794"/>
    </source>
</evidence>
<dbReference type="PROSITE" id="PS51675">
    <property type="entry name" value="SAM_MT_TRM10"/>
    <property type="match status" value="1"/>
</dbReference>
<dbReference type="KEGG" id="bfo:118416427"/>
<evidence type="ECO:0000256" key="13">
    <source>
        <dbReference type="ARBA" id="ARBA00029803"/>
    </source>
</evidence>
<keyword evidence="22" id="KW-1185">Reference proteome</keyword>
<dbReference type="FunFam" id="3.40.1280.30:FF:000003">
    <property type="entry name" value="tRNA methyltransferase 10C, mitochondrial RNase P subunit"/>
    <property type="match status" value="1"/>
</dbReference>
<sequence>MLLSRISRAALGQTARVLNRDYSQHSRPLLLVQSRSLYQHQGASASNNYSVKSWTKQESYPQQWTYCVVQRCYSSKSTGSDSTNDSDKIQQTENTASKDTTTTSSNSPSSTSQGDNVPTEGSVDDGDELVDDEDVLAPRAPEIFKELSELDSLDLSPEEKERKRAQLELELMFERYDVEKVTITERHIEQFMGLHTNKARQRFVNYMIKTEYKKRSFAEKKAAKQQKRKELLESPPPKSTTFQPMIWGRKIELFQGWNQARSMMFGSDLVFDFSFEDEMQFREKINLCDQLNEALGANRQDAEPFHVHLVNFRPDGQTYKELGRSRGFDENFAEKMLGTVTEKSYLDLFPKEKLVYLTADSPRELRKFDPDKVYIIGGIIDRKITTNLSYAKVKREGIASAALPLDKYLWWGMGDKVLTLDQMMRIMLTLKRTNDFEAALKHVPTRKHHGLRSELEKKGIRPGMTRGNKFQYQRRGQGMRYDREERESFPRVDRRRAKAWYED</sequence>
<dbReference type="InterPro" id="IPR038459">
    <property type="entry name" value="MT_TRM10-typ_sf"/>
</dbReference>
<dbReference type="InterPro" id="IPR007356">
    <property type="entry name" value="tRNA_m1G_MeTrfase_euk"/>
</dbReference>
<keyword evidence="11" id="KW-0496">Mitochondrion</keyword>
<evidence type="ECO:0000256" key="17">
    <source>
        <dbReference type="ARBA" id="ARBA00048278"/>
    </source>
</evidence>
<gene>
    <name evidence="23" type="primary">LOC118416427</name>
</gene>
<keyword evidence="7" id="KW-0949">S-adenosyl-L-methionine</keyword>
<dbReference type="InterPro" id="IPR025812">
    <property type="entry name" value="Trm10_C_MTase_dom"/>
</dbReference>
<evidence type="ECO:0000256" key="10">
    <source>
        <dbReference type="ARBA" id="ARBA00023054"/>
    </source>
</evidence>
<feature type="domain" description="SAM-dependent MTase TRM10-type" evidence="21">
    <location>
        <begin position="255"/>
        <end position="450"/>
    </location>
</feature>
<dbReference type="EC" id="2.1.1.221" evidence="3"/>
<dbReference type="PANTHER" id="PTHR13563">
    <property type="entry name" value="TRNA (GUANINE-9-) METHYLTRANSFERASE"/>
    <property type="match status" value="1"/>
</dbReference>
<evidence type="ECO:0000256" key="20">
    <source>
        <dbReference type="SAM" id="MobiDB-lite"/>
    </source>
</evidence>
<evidence type="ECO:0000256" key="4">
    <source>
        <dbReference type="ARBA" id="ARBA00014681"/>
    </source>
</evidence>
<dbReference type="GeneID" id="118416427"/>
<comment type="subcellular location">
    <subcellularLocation>
        <location evidence="1">Mitochondrion</location>
    </subcellularLocation>
</comment>
<organism evidence="22 23">
    <name type="scientific">Branchiostoma floridae</name>
    <name type="common">Florida lancelet</name>
    <name type="synonym">Amphioxus</name>
    <dbReference type="NCBI Taxonomy" id="7739"/>
    <lineage>
        <taxon>Eukaryota</taxon>
        <taxon>Metazoa</taxon>
        <taxon>Chordata</taxon>
        <taxon>Cephalochordata</taxon>
        <taxon>Leptocardii</taxon>
        <taxon>Amphioxiformes</taxon>
        <taxon>Branchiostomatidae</taxon>
        <taxon>Branchiostoma</taxon>
    </lineage>
</organism>
<evidence type="ECO:0000256" key="3">
    <source>
        <dbReference type="ARBA" id="ARBA00012797"/>
    </source>
</evidence>
<comment type="catalytic activity">
    <reaction evidence="19">
        <text>an adenosine in mRNA + S-adenosyl-L-methionine = an N(1)-methyladenosine in mRNA + S-adenosyl-L-homocysteine + H(+)</text>
        <dbReference type="Rhea" id="RHEA:55392"/>
        <dbReference type="Rhea" id="RHEA-COMP:12414"/>
        <dbReference type="Rhea" id="RHEA-COMP:12415"/>
        <dbReference type="ChEBI" id="CHEBI:15378"/>
        <dbReference type="ChEBI" id="CHEBI:57856"/>
        <dbReference type="ChEBI" id="CHEBI:59789"/>
        <dbReference type="ChEBI" id="CHEBI:74411"/>
        <dbReference type="ChEBI" id="CHEBI:74491"/>
    </reaction>
</comment>
<dbReference type="InterPro" id="IPR028564">
    <property type="entry name" value="MT_TRM10-typ"/>
</dbReference>
<accession>A0A9J7L848</accession>
<dbReference type="CDD" id="cd18102">
    <property type="entry name" value="Trm10_MRRP1"/>
    <property type="match status" value="1"/>
</dbReference>
<dbReference type="AlphaFoldDB" id="A0A9J7L848"/>
<dbReference type="GO" id="GO:0032259">
    <property type="term" value="P:methylation"/>
    <property type="evidence" value="ECO:0007669"/>
    <property type="project" value="UniProtKB-KW"/>
</dbReference>
<comment type="catalytic activity">
    <reaction evidence="17">
        <text>adenosine(9) in tRNA + S-adenosyl-L-methionine = N(1)-methyladenosine(9) in tRNA + S-adenosyl-L-homocysteine + H(+)</text>
        <dbReference type="Rhea" id="RHEA:43148"/>
        <dbReference type="Rhea" id="RHEA-COMP:10363"/>
        <dbReference type="Rhea" id="RHEA-COMP:10364"/>
        <dbReference type="ChEBI" id="CHEBI:15378"/>
        <dbReference type="ChEBI" id="CHEBI:57856"/>
        <dbReference type="ChEBI" id="CHEBI:59789"/>
        <dbReference type="ChEBI" id="CHEBI:74411"/>
        <dbReference type="ChEBI" id="CHEBI:74491"/>
        <dbReference type="EC" id="2.1.1.218"/>
    </reaction>
</comment>
<evidence type="ECO:0000256" key="6">
    <source>
        <dbReference type="ARBA" id="ARBA00022679"/>
    </source>
</evidence>
<dbReference type="Gene3D" id="3.40.1280.30">
    <property type="match status" value="1"/>
</dbReference>
<evidence type="ECO:0000259" key="21">
    <source>
        <dbReference type="PROSITE" id="PS51675"/>
    </source>
</evidence>
<reference evidence="22" key="1">
    <citation type="journal article" date="2020" name="Nat. Ecol. Evol.">
        <title>Deeply conserved synteny resolves early events in vertebrate evolution.</title>
        <authorList>
            <person name="Simakov O."/>
            <person name="Marletaz F."/>
            <person name="Yue J.X."/>
            <person name="O'Connell B."/>
            <person name="Jenkins J."/>
            <person name="Brandt A."/>
            <person name="Calef R."/>
            <person name="Tung C.H."/>
            <person name="Huang T.K."/>
            <person name="Schmutz J."/>
            <person name="Satoh N."/>
            <person name="Yu J.K."/>
            <person name="Putnam N.H."/>
            <person name="Green R.E."/>
            <person name="Rokhsar D.S."/>
        </authorList>
    </citation>
    <scope>NUCLEOTIDE SEQUENCE [LARGE SCALE GENOMIC DNA]</scope>
    <source>
        <strain evidence="22">S238N-H82</strain>
    </source>
</reference>
<evidence type="ECO:0000256" key="19">
    <source>
        <dbReference type="ARBA" id="ARBA00048481"/>
    </source>
</evidence>
<evidence type="ECO:0000256" key="11">
    <source>
        <dbReference type="ARBA" id="ARBA00023128"/>
    </source>
</evidence>
<dbReference type="GO" id="GO:0052905">
    <property type="term" value="F:tRNA (guanosine(9)-N1)-methyltransferase activity"/>
    <property type="evidence" value="ECO:0007669"/>
    <property type="project" value="UniProtKB-EC"/>
</dbReference>
<feature type="region of interest" description="Disordered" evidence="20">
    <location>
        <begin position="75"/>
        <end position="128"/>
    </location>
</feature>
<dbReference type="GO" id="GO:0005634">
    <property type="term" value="C:nucleus"/>
    <property type="evidence" value="ECO:0000318"/>
    <property type="project" value="GO_Central"/>
</dbReference>
<dbReference type="PANTHER" id="PTHR13563:SF5">
    <property type="entry name" value="TRNA METHYLTRANSFERASE 10 HOMOLOG C"/>
    <property type="match status" value="1"/>
</dbReference>
<feature type="compositionally biased region" description="Basic and acidic residues" evidence="20">
    <location>
        <begin position="480"/>
        <end position="492"/>
    </location>
</feature>
<dbReference type="OrthoDB" id="9976048at2759"/>
<evidence type="ECO:0000256" key="14">
    <source>
        <dbReference type="ARBA" id="ARBA00030623"/>
    </source>
</evidence>
<dbReference type="GO" id="GO:0070131">
    <property type="term" value="P:positive regulation of mitochondrial translation"/>
    <property type="evidence" value="ECO:0000318"/>
    <property type="project" value="GO_Central"/>
</dbReference>
<keyword evidence="8" id="KW-0819">tRNA processing</keyword>
<reference evidence="23" key="2">
    <citation type="submission" date="2025-08" db="UniProtKB">
        <authorList>
            <consortium name="RefSeq"/>
        </authorList>
    </citation>
    <scope>IDENTIFICATION</scope>
    <source>
        <strain evidence="23">S238N-H82</strain>
        <tissue evidence="23">Testes</tissue>
    </source>
</reference>
<evidence type="ECO:0000256" key="8">
    <source>
        <dbReference type="ARBA" id="ARBA00022694"/>
    </source>
</evidence>
<dbReference type="GO" id="GO:0005739">
    <property type="term" value="C:mitochondrion"/>
    <property type="evidence" value="ECO:0000318"/>
    <property type="project" value="GO_Central"/>
</dbReference>
<evidence type="ECO:0000256" key="7">
    <source>
        <dbReference type="ARBA" id="ARBA00022691"/>
    </source>
</evidence>
<evidence type="ECO:0000256" key="9">
    <source>
        <dbReference type="ARBA" id="ARBA00022946"/>
    </source>
</evidence>
<proteinExistence type="predicted"/>
<evidence type="ECO:0000256" key="1">
    <source>
        <dbReference type="ARBA" id="ARBA00004173"/>
    </source>
</evidence>
<feature type="compositionally biased region" description="Low complexity" evidence="20">
    <location>
        <begin position="92"/>
        <end position="112"/>
    </location>
</feature>